<evidence type="ECO:0000256" key="1">
    <source>
        <dbReference type="SAM" id="MobiDB-lite"/>
    </source>
</evidence>
<proteinExistence type="predicted"/>
<name>A0A7W8A1Y5_9ACTN</name>
<sequence length="208" mass="23467">MADHDRREDELLVPAPRDDDKASNDIHNDDIKNDHTTTNDIANDHTGTDDIANDHTRTDDTRDDYDTRAVYDTQPSASPVEATPEHEADRTREPYTLPADDRVPPAPPYPTAVETAPGSGQEFGDGAYTGGGEIADRWRDVQAGFVDDPRAAVERADDLLEELLRDVTRQAGEMRESWKSQQDTEQLRLALREYRSVMERLMAFSERK</sequence>
<comment type="caution">
    <text evidence="2">The sequence shown here is derived from an EMBL/GenBank/DDBJ whole genome shotgun (WGS) entry which is preliminary data.</text>
</comment>
<evidence type="ECO:0000313" key="2">
    <source>
        <dbReference type="EMBL" id="MBB5077479.1"/>
    </source>
</evidence>
<dbReference type="AlphaFoldDB" id="A0A7W8A1Y5"/>
<feature type="compositionally biased region" description="Basic and acidic residues" evidence="1">
    <location>
        <begin position="83"/>
        <end position="103"/>
    </location>
</feature>
<feature type="compositionally biased region" description="Gly residues" evidence="1">
    <location>
        <begin position="121"/>
        <end position="131"/>
    </location>
</feature>
<evidence type="ECO:0000313" key="3">
    <source>
        <dbReference type="Proteomes" id="UP000568380"/>
    </source>
</evidence>
<dbReference type="EMBL" id="JACHIN010000003">
    <property type="protein sequence ID" value="MBB5077479.1"/>
    <property type="molecule type" value="Genomic_DNA"/>
</dbReference>
<feature type="compositionally biased region" description="Basic and acidic residues" evidence="1">
    <location>
        <begin position="1"/>
        <end position="69"/>
    </location>
</feature>
<feature type="region of interest" description="Disordered" evidence="1">
    <location>
        <begin position="1"/>
        <end position="131"/>
    </location>
</feature>
<reference evidence="2 3" key="1">
    <citation type="submission" date="2020-08" db="EMBL/GenBank/DDBJ databases">
        <title>Genomic Encyclopedia of Type Strains, Phase IV (KMG-IV): sequencing the most valuable type-strain genomes for metagenomic binning, comparative biology and taxonomic classification.</title>
        <authorList>
            <person name="Goeker M."/>
        </authorList>
    </citation>
    <scope>NUCLEOTIDE SEQUENCE [LARGE SCALE GENOMIC DNA]</scope>
    <source>
        <strain evidence="2 3">DSM 45385</strain>
    </source>
</reference>
<protein>
    <submittedName>
        <fullName evidence="2">Uncharacterized protein</fullName>
    </submittedName>
</protein>
<organism evidence="2 3">
    <name type="scientific">Nonomuraea endophytica</name>
    <dbReference type="NCBI Taxonomy" id="714136"/>
    <lineage>
        <taxon>Bacteria</taxon>
        <taxon>Bacillati</taxon>
        <taxon>Actinomycetota</taxon>
        <taxon>Actinomycetes</taxon>
        <taxon>Streptosporangiales</taxon>
        <taxon>Streptosporangiaceae</taxon>
        <taxon>Nonomuraea</taxon>
    </lineage>
</organism>
<keyword evidence="3" id="KW-1185">Reference proteome</keyword>
<gene>
    <name evidence="2" type="ORF">HNR40_002952</name>
</gene>
<accession>A0A7W8A1Y5</accession>
<dbReference type="RefSeq" id="WP_184961314.1">
    <property type="nucleotide sequence ID" value="NZ_JACHIN010000003.1"/>
</dbReference>
<dbReference type="Proteomes" id="UP000568380">
    <property type="component" value="Unassembled WGS sequence"/>
</dbReference>